<evidence type="ECO:0000313" key="3">
    <source>
        <dbReference type="Proteomes" id="UP000182486"/>
    </source>
</evidence>
<keyword evidence="3" id="KW-1185">Reference proteome</keyword>
<gene>
    <name evidence="2" type="ORF">BG844_10670</name>
</gene>
<dbReference type="EMBL" id="MEIA01000104">
    <property type="protein sequence ID" value="OJF14285.1"/>
    <property type="molecule type" value="Genomic_DNA"/>
</dbReference>
<dbReference type="InterPro" id="IPR015943">
    <property type="entry name" value="WD40/YVTN_repeat-like_dom_sf"/>
</dbReference>
<dbReference type="Proteomes" id="UP000182486">
    <property type="component" value="Unassembled WGS sequence"/>
</dbReference>
<dbReference type="AlphaFoldDB" id="A0A1K0FN75"/>
<evidence type="ECO:0008006" key="4">
    <source>
        <dbReference type="Google" id="ProtNLM"/>
    </source>
</evidence>
<sequence>MQIGADRSARVLDAGTGDEVTAPRPSVADPDDEVIAHHGRLIVAESGNTRRILVYDLDKLGEPEVPYTAPDNRQIERLTACGDDRVCFVQTTGYDAKTAHVVAVDVAKGGAQWSRPLPQAEKLVPVGDAVLVTQNSSPAQVSLLDAGGTVAWTRAGAAGRLDGGNVLHFSKALSTSPDDPGLSGEHVGDAAVPLGSLAGVRSATCAWDQKHLACVAEKDFVLHTFAS</sequence>
<dbReference type="SUPFAM" id="SSF63829">
    <property type="entry name" value="Calcium-dependent phosphotriesterase"/>
    <property type="match status" value="1"/>
</dbReference>
<evidence type="ECO:0000313" key="2">
    <source>
        <dbReference type="EMBL" id="OJF14285.1"/>
    </source>
</evidence>
<reference evidence="2 3" key="1">
    <citation type="submission" date="2016-09" db="EMBL/GenBank/DDBJ databases">
        <title>Couchioplanes caeruleus draft genome sequence.</title>
        <authorList>
            <person name="Sheehan J."/>
            <person name="Caffrey P."/>
        </authorList>
    </citation>
    <scope>NUCLEOTIDE SEQUENCE [LARGE SCALE GENOMIC DNA]</scope>
    <source>
        <strain evidence="2 3">DSM 43634</strain>
    </source>
</reference>
<proteinExistence type="predicted"/>
<evidence type="ECO:0000256" key="1">
    <source>
        <dbReference type="SAM" id="MobiDB-lite"/>
    </source>
</evidence>
<dbReference type="Gene3D" id="2.130.10.10">
    <property type="entry name" value="YVTN repeat-like/Quinoprotein amine dehydrogenase"/>
    <property type="match status" value="1"/>
</dbReference>
<accession>A0A1K0FN75</accession>
<name>A0A1K0FN75_9ACTN</name>
<comment type="caution">
    <text evidence="2">The sequence shown here is derived from an EMBL/GenBank/DDBJ whole genome shotgun (WGS) entry which is preliminary data.</text>
</comment>
<feature type="region of interest" description="Disordered" evidence="1">
    <location>
        <begin position="1"/>
        <end position="31"/>
    </location>
</feature>
<organism evidence="2 3">
    <name type="scientific">Couchioplanes caeruleus subsp. caeruleus</name>
    <dbReference type="NCBI Taxonomy" id="56427"/>
    <lineage>
        <taxon>Bacteria</taxon>
        <taxon>Bacillati</taxon>
        <taxon>Actinomycetota</taxon>
        <taxon>Actinomycetes</taxon>
        <taxon>Micromonosporales</taxon>
        <taxon>Micromonosporaceae</taxon>
        <taxon>Couchioplanes</taxon>
    </lineage>
</organism>
<protein>
    <recommendedName>
        <fullName evidence="4">Pyrroloquinoline-quinone binding quinoprotein</fullName>
    </recommendedName>
</protein>